<dbReference type="CDD" id="cd00303">
    <property type="entry name" value="retropepsin_like"/>
    <property type="match status" value="1"/>
</dbReference>
<dbReference type="Gene3D" id="2.40.70.10">
    <property type="entry name" value="Acid Proteases"/>
    <property type="match status" value="1"/>
</dbReference>
<evidence type="ECO:0000259" key="2">
    <source>
        <dbReference type="Pfam" id="PF03732"/>
    </source>
</evidence>
<dbReference type="SUPFAM" id="SSF50630">
    <property type="entry name" value="Acid proteases"/>
    <property type="match status" value="1"/>
</dbReference>
<organism evidence="3 4">
    <name type="scientific">Trifolium medium</name>
    <dbReference type="NCBI Taxonomy" id="97028"/>
    <lineage>
        <taxon>Eukaryota</taxon>
        <taxon>Viridiplantae</taxon>
        <taxon>Streptophyta</taxon>
        <taxon>Embryophyta</taxon>
        <taxon>Tracheophyta</taxon>
        <taxon>Spermatophyta</taxon>
        <taxon>Magnoliopsida</taxon>
        <taxon>eudicotyledons</taxon>
        <taxon>Gunneridae</taxon>
        <taxon>Pentapetalae</taxon>
        <taxon>rosids</taxon>
        <taxon>fabids</taxon>
        <taxon>Fabales</taxon>
        <taxon>Fabaceae</taxon>
        <taxon>Papilionoideae</taxon>
        <taxon>50 kb inversion clade</taxon>
        <taxon>NPAAA clade</taxon>
        <taxon>Hologalegina</taxon>
        <taxon>IRL clade</taxon>
        <taxon>Trifolieae</taxon>
        <taxon>Trifolium</taxon>
    </lineage>
</organism>
<dbReference type="PANTHER" id="PTHR15503">
    <property type="entry name" value="LDOC1 RELATED"/>
    <property type="match status" value="1"/>
</dbReference>
<dbReference type="InterPro" id="IPR043502">
    <property type="entry name" value="DNA/RNA_pol_sf"/>
</dbReference>
<feature type="compositionally biased region" description="Polar residues" evidence="1">
    <location>
        <begin position="40"/>
        <end position="62"/>
    </location>
</feature>
<feature type="compositionally biased region" description="Low complexity" evidence="1">
    <location>
        <begin position="236"/>
        <end position="255"/>
    </location>
</feature>
<dbReference type="Gene3D" id="3.10.10.10">
    <property type="entry name" value="HIV Type 1 Reverse Transcriptase, subunit A, domain 1"/>
    <property type="match status" value="1"/>
</dbReference>
<sequence>MTRTNSDKLDDLAAALSAFEASITTKLDAVTDRVVSLERSSPASVQSQPAVNTPSETATQTHKPPHLKLEVPRFQGNDPHGWIFKISQFFEYHQTPEEERITVASFYLDGPALGWYQWLYRNGQIVSWHQFLHALELRFAPTAYDDPRGKLFKLQQSTSVANYLNEFETLANRIVGLSPPDLLSCFISGLKPEIRREVLAHQPRDLSQAAGLARLHEEKLQDLLKLTRPKSPFPPWSNYSSSSASRPPTSPRAAPEVPGNKTSPPLLPTPSPKTRFRQLSATELTERREKGLCFNCDERFSRNHRCKARFLLLIAEDDESDNTEVHEAETEVLEPLPDPLLAWFGLPGEANSAQLSYHAMSGTQTAQTIRVVGRVEPHTIHVLVDGGSTLNFIQSQVARKLGLAHSPSPTLKVIVGNGEELLSNHVCKGVPIEIQGHKFEVDLYTLALSGPDVVLGTPWLKTLGPVLMDYGTLTMKFTHAQQPVELKGEQGPITSSISYHQLKRLVQQEPTAQIFSLSIANSLPTPPQAITHHNHKINRLLQRYAPLFEEPTRLPPPRFTDHSIPLAPDAAPVNVRPYRYPHAQKLEIELQVQKLLQNGWIQPSNSPFSSPVLLLKKKDGSWRMFVDYRALNVVTIKDRFPLPTVDELLDELGS</sequence>
<dbReference type="InterPro" id="IPR032567">
    <property type="entry name" value="RTL1-rel"/>
</dbReference>
<name>A0A392LX97_9FABA</name>
<feature type="region of interest" description="Disordered" evidence="1">
    <location>
        <begin position="40"/>
        <end position="65"/>
    </location>
</feature>
<gene>
    <name evidence="3" type="ORF">A2U01_0000245</name>
</gene>
<keyword evidence="4" id="KW-1185">Reference proteome</keyword>
<evidence type="ECO:0000313" key="4">
    <source>
        <dbReference type="Proteomes" id="UP000265520"/>
    </source>
</evidence>
<proteinExistence type="predicted"/>
<dbReference type="InterPro" id="IPR005162">
    <property type="entry name" value="Retrotrans_gag_dom"/>
</dbReference>
<dbReference type="SUPFAM" id="SSF56672">
    <property type="entry name" value="DNA/RNA polymerases"/>
    <property type="match status" value="1"/>
</dbReference>
<dbReference type="EMBL" id="LXQA010000145">
    <property type="protein sequence ID" value="MCH79495.1"/>
    <property type="molecule type" value="Genomic_DNA"/>
</dbReference>
<dbReference type="PANTHER" id="PTHR15503:SF22">
    <property type="entry name" value="TRANSPOSON TY3-I GAG POLYPROTEIN"/>
    <property type="match status" value="1"/>
</dbReference>
<dbReference type="Proteomes" id="UP000265520">
    <property type="component" value="Unassembled WGS sequence"/>
</dbReference>
<feature type="region of interest" description="Disordered" evidence="1">
    <location>
        <begin position="234"/>
        <end position="276"/>
    </location>
</feature>
<dbReference type="AlphaFoldDB" id="A0A392LX97"/>
<dbReference type="Pfam" id="PF08284">
    <property type="entry name" value="RVP_2"/>
    <property type="match status" value="1"/>
</dbReference>
<evidence type="ECO:0000256" key="1">
    <source>
        <dbReference type="SAM" id="MobiDB-lite"/>
    </source>
</evidence>
<feature type="non-terminal residue" evidence="3">
    <location>
        <position position="654"/>
    </location>
</feature>
<feature type="domain" description="Retrotransposon gag" evidence="2">
    <location>
        <begin position="103"/>
        <end position="192"/>
    </location>
</feature>
<accession>A0A392LX97</accession>
<reference evidence="3 4" key="1">
    <citation type="journal article" date="2018" name="Front. Plant Sci.">
        <title>Red Clover (Trifolium pratense) and Zigzag Clover (T. medium) - A Picture of Genomic Similarities and Differences.</title>
        <authorList>
            <person name="Dluhosova J."/>
            <person name="Istvanek J."/>
            <person name="Nedelnik J."/>
            <person name="Repkova J."/>
        </authorList>
    </citation>
    <scope>NUCLEOTIDE SEQUENCE [LARGE SCALE GENOMIC DNA]</scope>
    <source>
        <strain evidence="4">cv. 10/8</strain>
        <tissue evidence="3">Leaf</tissue>
    </source>
</reference>
<protein>
    <recommendedName>
        <fullName evidence="2">Retrotransposon gag domain-containing protein</fullName>
    </recommendedName>
</protein>
<dbReference type="Pfam" id="PF03732">
    <property type="entry name" value="Retrotrans_gag"/>
    <property type="match status" value="1"/>
</dbReference>
<comment type="caution">
    <text evidence="3">The sequence shown here is derived from an EMBL/GenBank/DDBJ whole genome shotgun (WGS) entry which is preliminary data.</text>
</comment>
<evidence type="ECO:0000313" key="3">
    <source>
        <dbReference type="EMBL" id="MCH79495.1"/>
    </source>
</evidence>
<dbReference type="InterPro" id="IPR021109">
    <property type="entry name" value="Peptidase_aspartic_dom_sf"/>
</dbReference>